<dbReference type="InterPro" id="IPR013656">
    <property type="entry name" value="PAS_4"/>
</dbReference>
<keyword evidence="6" id="KW-0805">Transcription regulation</keyword>
<dbReference type="Pfam" id="PF04967">
    <property type="entry name" value="HTH_10"/>
    <property type="match status" value="1"/>
</dbReference>
<keyword evidence="7" id="KW-0804">Transcription</keyword>
<evidence type="ECO:0000256" key="4">
    <source>
        <dbReference type="ARBA" id="ARBA00022679"/>
    </source>
</evidence>
<evidence type="ECO:0000256" key="5">
    <source>
        <dbReference type="ARBA" id="ARBA00022777"/>
    </source>
</evidence>
<feature type="region of interest" description="Disordered" evidence="8">
    <location>
        <begin position="655"/>
        <end position="693"/>
    </location>
</feature>
<dbReference type="CDD" id="cd00130">
    <property type="entry name" value="PAS"/>
    <property type="match status" value="2"/>
</dbReference>
<protein>
    <recommendedName>
        <fullName evidence="2">histidine kinase</fullName>
        <ecNumber evidence="2">2.7.13.3</ecNumber>
    </recommendedName>
</protein>
<feature type="domain" description="PAC" evidence="10">
    <location>
        <begin position="524"/>
        <end position="577"/>
    </location>
</feature>
<keyword evidence="5" id="KW-0418">Kinase</keyword>
<evidence type="ECO:0000259" key="10">
    <source>
        <dbReference type="PROSITE" id="PS50113"/>
    </source>
</evidence>
<name>A0A495R804_9EURY</name>
<organism evidence="11 12">
    <name type="scientific">Haloarcula quadrata</name>
    <dbReference type="NCBI Taxonomy" id="182779"/>
    <lineage>
        <taxon>Archaea</taxon>
        <taxon>Methanobacteriati</taxon>
        <taxon>Methanobacteriota</taxon>
        <taxon>Stenosarchaea group</taxon>
        <taxon>Halobacteria</taxon>
        <taxon>Halobacteriales</taxon>
        <taxon>Haloarculaceae</taxon>
        <taxon>Haloarcula</taxon>
    </lineage>
</organism>
<dbReference type="Pfam" id="PF15915">
    <property type="entry name" value="BAT"/>
    <property type="match status" value="1"/>
</dbReference>
<dbReference type="PROSITE" id="PS50113">
    <property type="entry name" value="PAC"/>
    <property type="match status" value="2"/>
</dbReference>
<comment type="catalytic activity">
    <reaction evidence="1">
        <text>ATP + protein L-histidine = ADP + protein N-phospho-L-histidine.</text>
        <dbReference type="EC" id="2.7.13.3"/>
    </reaction>
</comment>
<dbReference type="PROSITE" id="PS50112">
    <property type="entry name" value="PAS"/>
    <property type="match status" value="2"/>
</dbReference>
<dbReference type="SMART" id="SM00086">
    <property type="entry name" value="PAC"/>
    <property type="match status" value="2"/>
</dbReference>
<dbReference type="NCBIfam" id="TIGR00229">
    <property type="entry name" value="sensory_box"/>
    <property type="match status" value="2"/>
</dbReference>
<dbReference type="AlphaFoldDB" id="A0A495R804"/>
<dbReference type="PANTHER" id="PTHR43304:SF1">
    <property type="entry name" value="PAC DOMAIN-CONTAINING PROTEIN"/>
    <property type="match status" value="1"/>
</dbReference>
<keyword evidence="12" id="KW-1185">Reference proteome</keyword>
<feature type="domain" description="PAS" evidence="9">
    <location>
        <begin position="482"/>
        <end position="520"/>
    </location>
</feature>
<evidence type="ECO:0000256" key="7">
    <source>
        <dbReference type="ARBA" id="ARBA00023163"/>
    </source>
</evidence>
<comment type="caution">
    <text evidence="11">The sequence shown here is derived from an EMBL/GenBank/DDBJ whole genome shotgun (WGS) entry which is preliminary data.</text>
</comment>
<dbReference type="Proteomes" id="UP000268233">
    <property type="component" value="Unassembled WGS sequence"/>
</dbReference>
<proteinExistence type="predicted"/>
<feature type="domain" description="PAS" evidence="9">
    <location>
        <begin position="320"/>
        <end position="390"/>
    </location>
</feature>
<dbReference type="InterPro" id="IPR007050">
    <property type="entry name" value="HTH_bacterioopsin"/>
</dbReference>
<dbReference type="EMBL" id="RBWW01000001">
    <property type="protein sequence ID" value="RKS83402.1"/>
    <property type="molecule type" value="Genomic_DNA"/>
</dbReference>
<dbReference type="InterPro" id="IPR035965">
    <property type="entry name" value="PAS-like_dom_sf"/>
</dbReference>
<evidence type="ECO:0000313" key="12">
    <source>
        <dbReference type="Proteomes" id="UP000268233"/>
    </source>
</evidence>
<dbReference type="Gene3D" id="3.30.450.40">
    <property type="match status" value="1"/>
</dbReference>
<reference evidence="11 12" key="1">
    <citation type="submission" date="2018-10" db="EMBL/GenBank/DDBJ databases">
        <title>Genomic Encyclopedia of Archaeal and Bacterial Type Strains, Phase II (KMG-II): from individual species to whole genera.</title>
        <authorList>
            <person name="Goeker M."/>
        </authorList>
    </citation>
    <scope>NUCLEOTIDE SEQUENCE [LARGE SCALE GENOMIC DNA]</scope>
    <source>
        <strain evidence="11 12">DSM 11927</strain>
    </source>
</reference>
<evidence type="ECO:0000256" key="6">
    <source>
        <dbReference type="ARBA" id="ARBA00023015"/>
    </source>
</evidence>
<dbReference type="InterPro" id="IPR000700">
    <property type="entry name" value="PAS-assoc_C"/>
</dbReference>
<dbReference type="InterPro" id="IPR013655">
    <property type="entry name" value="PAS_fold_3"/>
</dbReference>
<dbReference type="InterPro" id="IPR001610">
    <property type="entry name" value="PAC"/>
</dbReference>
<dbReference type="InterPro" id="IPR003018">
    <property type="entry name" value="GAF"/>
</dbReference>
<evidence type="ECO:0000259" key="9">
    <source>
        <dbReference type="PROSITE" id="PS50112"/>
    </source>
</evidence>
<accession>A0A495R804</accession>
<dbReference type="PANTHER" id="PTHR43304">
    <property type="entry name" value="PHYTOCHROME-LIKE PROTEIN CPH1"/>
    <property type="match status" value="1"/>
</dbReference>
<dbReference type="GO" id="GO:0004673">
    <property type="term" value="F:protein histidine kinase activity"/>
    <property type="evidence" value="ECO:0007669"/>
    <property type="project" value="UniProtKB-EC"/>
</dbReference>
<evidence type="ECO:0000313" key="11">
    <source>
        <dbReference type="EMBL" id="RKS83402.1"/>
    </source>
</evidence>
<dbReference type="Pfam" id="PF13185">
    <property type="entry name" value="GAF_2"/>
    <property type="match status" value="1"/>
</dbReference>
<keyword evidence="3" id="KW-0597">Phosphoprotein</keyword>
<dbReference type="InterPro" id="IPR052162">
    <property type="entry name" value="Sensor_kinase/Photoreceptor"/>
</dbReference>
<dbReference type="InterPro" id="IPR000014">
    <property type="entry name" value="PAS"/>
</dbReference>
<dbReference type="SMART" id="SM00091">
    <property type="entry name" value="PAS"/>
    <property type="match status" value="2"/>
</dbReference>
<evidence type="ECO:0000256" key="2">
    <source>
        <dbReference type="ARBA" id="ARBA00012438"/>
    </source>
</evidence>
<evidence type="ECO:0000256" key="8">
    <source>
        <dbReference type="SAM" id="MobiDB-lite"/>
    </source>
</evidence>
<evidence type="ECO:0000256" key="1">
    <source>
        <dbReference type="ARBA" id="ARBA00000085"/>
    </source>
</evidence>
<feature type="domain" description="PAC" evidence="10">
    <location>
        <begin position="395"/>
        <end position="447"/>
    </location>
</feature>
<dbReference type="EC" id="2.7.13.3" evidence="2"/>
<dbReference type="Gene3D" id="3.30.450.20">
    <property type="entry name" value="PAS domain"/>
    <property type="match status" value="2"/>
</dbReference>
<dbReference type="Pfam" id="PF08448">
    <property type="entry name" value="PAS_4"/>
    <property type="match status" value="1"/>
</dbReference>
<dbReference type="InterPro" id="IPR029016">
    <property type="entry name" value="GAF-like_dom_sf"/>
</dbReference>
<keyword evidence="4" id="KW-0808">Transferase</keyword>
<feature type="compositionally biased region" description="Low complexity" evidence="8">
    <location>
        <begin position="675"/>
        <end position="685"/>
    </location>
</feature>
<gene>
    <name evidence="11" type="ORF">BDK61_2785</name>
</gene>
<dbReference type="SUPFAM" id="SSF55781">
    <property type="entry name" value="GAF domain-like"/>
    <property type="match status" value="1"/>
</dbReference>
<sequence>MARRLREKPCAIRNVSPLWSLNVCVRCLATTVAAEQLLRRSNVIEQHTRVMIRNDLDDIAFAGARQTGAASREIEVVYLDSDATARKQIHERLTDHHTEITVTSVATTDAALEAAASTDVSCLVLDPTGLGDIPAALVSNDRYPVVLYTDATAPDSVAPVFDDAETVVTKQADGQPLLLAEKIVSVVSAPVDRTESALRDAVSGIESRAEANEIAVLLADDGTVQWSSEAVSAFVSGLDETCRVEDFYDAMDRALPDTPSGRRQLQRLRDSPTEPVALGVSGTDHDQYLLRHGYELPDATGGLTLVLLRDITETARRDARTALLDILVERAQDGLYTIDERGVIDFCNDSFAATLGYEPGKLCGTHILEVLAPGEFPKGQAAVEELLEAPDQESTTVDLTFRRKDGTERELSFNHTLTHDEAGNYNGVIGVARDVTERKRREREYQEMMERFNFALKGAELGVWDWNPKTNDVTFDEHWTGMLGYSKDELEPHYESWADLVHPDDLDRAEQALGKLKTGETELYQCEFRMRTKDGDWRWIRDLGKVFEWNDDGEAIRAVGIHQDITQERKRQNAIERQRDELVTLDRVNVLVQDLIRALGTTTTQDELAETVCDRIVESELWDLAWIGERSGGNGNLTPQAVAGDDEECLDSITSADQTDPGPGETALRTGTIQTTTVESGTESTSWEDTESDRGTRSIAAIPIVHGDIVHGVLCVCTDQQDGFTARVAESFAVLGEMLGFAFMAVQNRRLLSRDRILELTFESRNADTPLISVANAYGCRIEAVGSVDIDPTHLLYLSVDGGPADAVSEQLRSHEDILDSRVVRTDDDGGILELQVTKTIQSLLLDVGARRRTLVAEGGTLSITVEAPLGADSRTIQEALAVCTPDFALTAKQECKQPNDILDAESDPRDHLTDRQQEVLRTAFLAGYYAWPRDTNAEQLAATLDIASSTLLQHLRRAERNLIDAIFDS</sequence>
<evidence type="ECO:0000256" key="3">
    <source>
        <dbReference type="ARBA" id="ARBA00022553"/>
    </source>
</evidence>
<dbReference type="SUPFAM" id="SSF55785">
    <property type="entry name" value="PYP-like sensor domain (PAS domain)"/>
    <property type="match status" value="2"/>
</dbReference>
<dbReference type="InterPro" id="IPR031803">
    <property type="entry name" value="BAT_GAF/HTH-assoc"/>
</dbReference>
<dbReference type="Pfam" id="PF08447">
    <property type="entry name" value="PAS_3"/>
    <property type="match status" value="1"/>
</dbReference>